<name>A0A8B8F031_CRAVI</name>
<dbReference type="OrthoDB" id="6200912at2759"/>
<keyword evidence="1" id="KW-1185">Reference proteome</keyword>
<dbReference type="RefSeq" id="XP_022345547.1">
    <property type="nucleotide sequence ID" value="XM_022489839.1"/>
</dbReference>
<dbReference type="KEGG" id="cvn:111138052"/>
<sequence length="129" mass="14461">MDLVQLMICSYVNWCGLCSSVRIENASSVSEVDWTNCNDTRPYNMTVTNSAFEELYWESKSCCSGILTIKYRTDGIRNSHSGSSSNLVTPKWRSPEHSRDIGEMTSKCASDVNVSFLVSVFACVFIFTL</sequence>
<organism evidence="1 2">
    <name type="scientific">Crassostrea virginica</name>
    <name type="common">Eastern oyster</name>
    <dbReference type="NCBI Taxonomy" id="6565"/>
    <lineage>
        <taxon>Eukaryota</taxon>
        <taxon>Metazoa</taxon>
        <taxon>Spiralia</taxon>
        <taxon>Lophotrochozoa</taxon>
        <taxon>Mollusca</taxon>
        <taxon>Bivalvia</taxon>
        <taxon>Autobranchia</taxon>
        <taxon>Pteriomorphia</taxon>
        <taxon>Ostreida</taxon>
        <taxon>Ostreoidea</taxon>
        <taxon>Ostreidae</taxon>
        <taxon>Crassostrea</taxon>
    </lineage>
</organism>
<accession>A0A8B8F031</accession>
<gene>
    <name evidence="2" type="primary">LOC111138052</name>
</gene>
<dbReference type="Proteomes" id="UP000694844">
    <property type="component" value="Chromosome 5"/>
</dbReference>
<dbReference type="AlphaFoldDB" id="A0A8B8F031"/>
<dbReference type="GeneID" id="111138052"/>
<evidence type="ECO:0000313" key="1">
    <source>
        <dbReference type="Proteomes" id="UP000694844"/>
    </source>
</evidence>
<proteinExistence type="predicted"/>
<reference evidence="2" key="1">
    <citation type="submission" date="2025-08" db="UniProtKB">
        <authorList>
            <consortium name="RefSeq"/>
        </authorList>
    </citation>
    <scope>IDENTIFICATION</scope>
    <source>
        <tissue evidence="2">Whole sample</tissue>
    </source>
</reference>
<protein>
    <submittedName>
        <fullName evidence="2">Uncharacterized protein LOC111138052</fullName>
    </submittedName>
</protein>
<evidence type="ECO:0000313" key="2">
    <source>
        <dbReference type="RefSeq" id="XP_022345547.1"/>
    </source>
</evidence>